<dbReference type="GO" id="GO:0016758">
    <property type="term" value="F:hexosyltransferase activity"/>
    <property type="evidence" value="ECO:0007669"/>
    <property type="project" value="TreeGrafter"/>
</dbReference>
<evidence type="ECO:0000313" key="3">
    <source>
        <dbReference type="EMBL" id="ADE16282.1"/>
    </source>
</evidence>
<dbReference type="Proteomes" id="UP000001844">
    <property type="component" value="Chromosome"/>
</dbReference>
<dbReference type="PANTHER" id="PTHR45947:SF3">
    <property type="entry name" value="SULFOQUINOVOSYL TRANSFERASE SQD2"/>
    <property type="match status" value="1"/>
</dbReference>
<dbReference type="InterPro" id="IPR028098">
    <property type="entry name" value="Glyco_trans_4-like_N"/>
</dbReference>
<accession>D5C035</accession>
<evidence type="ECO:0000259" key="1">
    <source>
        <dbReference type="Pfam" id="PF00534"/>
    </source>
</evidence>
<gene>
    <name evidence="3" type="ordered locus">Nhal_3233</name>
</gene>
<dbReference type="RefSeq" id="WP_013034131.1">
    <property type="nucleotide sequence ID" value="NC_013960.1"/>
</dbReference>
<dbReference type="Pfam" id="PF13579">
    <property type="entry name" value="Glyco_trans_4_4"/>
    <property type="match status" value="1"/>
</dbReference>
<dbReference type="InterPro" id="IPR050194">
    <property type="entry name" value="Glycosyltransferase_grp1"/>
</dbReference>
<dbReference type="HOGENOM" id="CLU_009583_2_2_6"/>
<feature type="domain" description="Glycosyltransferase subfamily 4-like N-terminal" evidence="2">
    <location>
        <begin position="16"/>
        <end position="191"/>
    </location>
</feature>
<dbReference type="Gene3D" id="3.40.50.2000">
    <property type="entry name" value="Glycogen Phosphorylase B"/>
    <property type="match status" value="2"/>
</dbReference>
<dbReference type="eggNOG" id="COG0438">
    <property type="taxonomic scope" value="Bacteria"/>
</dbReference>
<dbReference type="OrthoDB" id="9764577at2"/>
<keyword evidence="3" id="KW-0808">Transferase</keyword>
<dbReference type="CDD" id="cd03794">
    <property type="entry name" value="GT4_WbuB-like"/>
    <property type="match status" value="1"/>
</dbReference>
<reference evidence="4" key="1">
    <citation type="submission" date="2010-04" db="EMBL/GenBank/DDBJ databases">
        <title>Complete genome sequence of Nitrosococcus halophilus Nc4, a salt-adapted, aerobic obligate ammonia-oxidizing sulfur purple bacterium.</title>
        <authorList>
            <consortium name="US DOE Joint Genome Institute"/>
            <person name="Campbell M.A."/>
            <person name="Malfatti S.A."/>
            <person name="Chain P.S.G."/>
            <person name="Heidelberg J.F."/>
            <person name="Ward B.B."/>
            <person name="Klotz M.G."/>
        </authorList>
    </citation>
    <scope>NUCLEOTIDE SEQUENCE [LARGE SCALE GENOMIC DNA]</scope>
    <source>
        <strain evidence="4">Nc4</strain>
    </source>
</reference>
<dbReference type="AlphaFoldDB" id="D5C035"/>
<dbReference type="CAZy" id="GT4">
    <property type="family name" value="Glycosyltransferase Family 4"/>
</dbReference>
<dbReference type="PANTHER" id="PTHR45947">
    <property type="entry name" value="SULFOQUINOVOSYL TRANSFERASE SQD2"/>
    <property type="match status" value="1"/>
</dbReference>
<keyword evidence="4" id="KW-1185">Reference proteome</keyword>
<dbReference type="NCBIfam" id="TIGR04063">
    <property type="entry name" value="stp3"/>
    <property type="match status" value="1"/>
</dbReference>
<evidence type="ECO:0000259" key="2">
    <source>
        <dbReference type="Pfam" id="PF13579"/>
    </source>
</evidence>
<sequence>MKILHVLDHSLPLQSGYTFRTWAIFKQQQALGWETIQVTSAKHGKAPAEEETLEGFRFYRTLPGGELAGRLSVLNQLAVIRSLERRLAEVIQHERPELLHAHSPALNGVAALRAGRRAGLPVVYECRAFWEDAAVDHGTSSQWGLRYRLSRGLETYVFRRADAITVLCEGLRRDILARGIPPGKVTVIPNGVDVDRFSAGTAHPEPAFAHSLGLGEGPVLGFIGSFYAYEGLSLLLRGMPALLRAEPEVRLLLVGGGPEEERLQALAQELGINRQVLFTGRVSHGEVERYYDLVDVFVYPRLPMRLTELVTPLKPLEAMARGRIVAASNVGGHRELIREGETGFLFSPESPETLAEALLNIIRHRRDWSEMRMAARQFVERERTWARSVSGYRQVYDTVTRGRQDDRKNSAPVTRY</sequence>
<organism evidence="3 4">
    <name type="scientific">Nitrosococcus halophilus (strain Nc4)</name>
    <dbReference type="NCBI Taxonomy" id="472759"/>
    <lineage>
        <taxon>Bacteria</taxon>
        <taxon>Pseudomonadati</taxon>
        <taxon>Pseudomonadota</taxon>
        <taxon>Gammaproteobacteria</taxon>
        <taxon>Chromatiales</taxon>
        <taxon>Chromatiaceae</taxon>
        <taxon>Nitrosococcus</taxon>
    </lineage>
</organism>
<proteinExistence type="predicted"/>
<dbReference type="Pfam" id="PF00534">
    <property type="entry name" value="Glycos_transf_1"/>
    <property type="match status" value="1"/>
</dbReference>
<dbReference type="STRING" id="472759.Nhal_3233"/>
<dbReference type="InterPro" id="IPR024004">
    <property type="entry name" value="PEP-CTERM/XrtA_GlycosylTrfase"/>
</dbReference>
<dbReference type="EMBL" id="CP001798">
    <property type="protein sequence ID" value="ADE16282.1"/>
    <property type="molecule type" value="Genomic_DNA"/>
</dbReference>
<dbReference type="KEGG" id="nhl:Nhal_3233"/>
<name>D5C035_NITHN</name>
<dbReference type="SUPFAM" id="SSF53756">
    <property type="entry name" value="UDP-Glycosyltransferase/glycogen phosphorylase"/>
    <property type="match status" value="1"/>
</dbReference>
<protein>
    <submittedName>
        <fullName evidence="3">Glycosyl transferase group 1</fullName>
    </submittedName>
</protein>
<feature type="domain" description="Glycosyl transferase family 1" evidence="1">
    <location>
        <begin position="216"/>
        <end position="376"/>
    </location>
</feature>
<dbReference type="InterPro" id="IPR001296">
    <property type="entry name" value="Glyco_trans_1"/>
</dbReference>
<evidence type="ECO:0000313" key="4">
    <source>
        <dbReference type="Proteomes" id="UP000001844"/>
    </source>
</evidence>